<sequence length="292" mass="31677">MRLLPFPPAAALLAAALALPCAAAAGPREDYDEFRAALIQQASGPTGMYAIQDVAVIAAGASAHLPANANASALRWAAGAGNDKDVRVGYRDGRALIEGPGLQTLDLLKAPDQKQALPGGLSVRATVYDDSVKAWLYNPARVAQRFKGLSFFSYDPKGVVAAKFVRRDAPKPVSHLDSRNHTGTMYWIGDVELPLQGKTYTLRAFNKSDDWNKIDHLLLFFTDKTSKKTSYGGGRVLETHFPAGRPPSALSLNLNMLYSFLCAHSDYYNCPINLTTYVPVELKYGEKYPPGS</sequence>
<dbReference type="EMBL" id="AP014940">
    <property type="protein sequence ID" value="BAV98458.1"/>
    <property type="molecule type" value="Genomic_DNA"/>
</dbReference>
<reference evidence="2 3" key="1">
    <citation type="journal article" date="2017" name="DNA Res.">
        <title>Complete genome sequence and expression profile of the commercial lytic enzyme producer Lysobacter enzymogenes M497-1.</title>
        <authorList>
            <person name="Takami H."/>
            <person name="Toyoda A."/>
            <person name="Uchiyama I."/>
            <person name="Itoh T."/>
            <person name="Takaki Y."/>
            <person name="Arai W."/>
            <person name="Nishi S."/>
            <person name="Kawai M."/>
            <person name="Shinya K."/>
            <person name="Ikeda H."/>
        </authorList>
    </citation>
    <scope>NUCLEOTIDE SEQUENCE [LARGE SCALE GENOMIC DNA]</scope>
    <source>
        <strain evidence="2 3">M497-1</strain>
    </source>
</reference>
<name>A0AAU9ALH3_LYSEN</name>
<dbReference type="PANTHER" id="PTHR41913">
    <property type="entry name" value="DUF1684 DOMAIN-CONTAINING PROTEIN"/>
    <property type="match status" value="1"/>
</dbReference>
<feature type="signal peptide" evidence="1">
    <location>
        <begin position="1"/>
        <end position="25"/>
    </location>
</feature>
<keyword evidence="1" id="KW-0732">Signal</keyword>
<evidence type="ECO:0008006" key="4">
    <source>
        <dbReference type="Google" id="ProtNLM"/>
    </source>
</evidence>
<accession>A0AAU9ALH3</accession>
<dbReference type="Pfam" id="PF07920">
    <property type="entry name" value="DUF1684"/>
    <property type="match status" value="1"/>
</dbReference>
<dbReference type="KEGG" id="lem:LEN_2971"/>
<evidence type="ECO:0000313" key="2">
    <source>
        <dbReference type="EMBL" id="BAV98458.1"/>
    </source>
</evidence>
<gene>
    <name evidence="2" type="ORF">LEN_2971</name>
</gene>
<evidence type="ECO:0000313" key="3">
    <source>
        <dbReference type="Proteomes" id="UP000218824"/>
    </source>
</evidence>
<organism evidence="2 3">
    <name type="scientific">Lysobacter enzymogenes</name>
    <dbReference type="NCBI Taxonomy" id="69"/>
    <lineage>
        <taxon>Bacteria</taxon>
        <taxon>Pseudomonadati</taxon>
        <taxon>Pseudomonadota</taxon>
        <taxon>Gammaproteobacteria</taxon>
        <taxon>Lysobacterales</taxon>
        <taxon>Lysobacteraceae</taxon>
        <taxon>Lysobacter</taxon>
    </lineage>
</organism>
<proteinExistence type="predicted"/>
<dbReference type="InterPro" id="IPR012467">
    <property type="entry name" value="DUF1684"/>
</dbReference>
<protein>
    <recommendedName>
        <fullName evidence="4">DUF1684 domain-containing protein</fullName>
    </recommendedName>
</protein>
<feature type="chain" id="PRO_5043627888" description="DUF1684 domain-containing protein" evidence="1">
    <location>
        <begin position="26"/>
        <end position="292"/>
    </location>
</feature>
<dbReference type="PANTHER" id="PTHR41913:SF1">
    <property type="entry name" value="DUF1684 DOMAIN-CONTAINING PROTEIN"/>
    <property type="match status" value="1"/>
</dbReference>
<dbReference type="GeneID" id="83064803"/>
<dbReference type="AlphaFoldDB" id="A0AAU9ALH3"/>
<dbReference type="RefSeq" id="WP_096378918.1">
    <property type="nucleotide sequence ID" value="NZ_AP014940.1"/>
</dbReference>
<evidence type="ECO:0000256" key="1">
    <source>
        <dbReference type="SAM" id="SignalP"/>
    </source>
</evidence>
<dbReference type="Proteomes" id="UP000218824">
    <property type="component" value="Chromosome"/>
</dbReference>